<reference evidence="3" key="1">
    <citation type="submission" date="2021-01" db="EMBL/GenBank/DDBJ databases">
        <authorList>
            <person name="Corre E."/>
            <person name="Pelletier E."/>
            <person name="Niang G."/>
            <person name="Scheremetjew M."/>
            <person name="Finn R."/>
            <person name="Kale V."/>
            <person name="Holt S."/>
            <person name="Cochrane G."/>
            <person name="Meng A."/>
            <person name="Brown T."/>
            <person name="Cohen L."/>
        </authorList>
    </citation>
    <scope>NUCLEOTIDE SEQUENCE</scope>
    <source>
        <strain evidence="3">Isolate 1302-5</strain>
    </source>
</reference>
<dbReference type="EMBL" id="HBKQ01034914">
    <property type="protein sequence ID" value="CAE2255839.1"/>
    <property type="molecule type" value="Transcribed_RNA"/>
</dbReference>
<dbReference type="Gene3D" id="3.30.40.10">
    <property type="entry name" value="Zinc/RING finger domain, C3HC4 (zinc finger)"/>
    <property type="match status" value="1"/>
</dbReference>
<dbReference type="SUPFAM" id="SSF57850">
    <property type="entry name" value="RING/U-box"/>
    <property type="match status" value="1"/>
</dbReference>
<feature type="domain" description="RING-type" evidence="2">
    <location>
        <begin position="143"/>
        <end position="181"/>
    </location>
</feature>
<protein>
    <recommendedName>
        <fullName evidence="2">RING-type domain-containing protein</fullName>
    </recommendedName>
</protein>
<evidence type="ECO:0000313" key="3">
    <source>
        <dbReference type="EMBL" id="CAE2255839.1"/>
    </source>
</evidence>
<accession>A0A7S4J8R0</accession>
<dbReference type="AlphaFoldDB" id="A0A7S4J8R0"/>
<dbReference type="GO" id="GO:0061630">
    <property type="term" value="F:ubiquitin protein ligase activity"/>
    <property type="evidence" value="ECO:0007669"/>
    <property type="project" value="UniProtKB-EC"/>
</dbReference>
<dbReference type="InterPro" id="IPR045194">
    <property type="entry name" value="MGRN1/RNF157-like"/>
</dbReference>
<evidence type="ECO:0000259" key="2">
    <source>
        <dbReference type="PROSITE" id="PS50089"/>
    </source>
</evidence>
<gene>
    <name evidence="3" type="ORF">OAUR00152_LOCUS23949</name>
</gene>
<dbReference type="GO" id="GO:0008270">
    <property type="term" value="F:zinc ion binding"/>
    <property type="evidence" value="ECO:0007669"/>
    <property type="project" value="UniProtKB-KW"/>
</dbReference>
<dbReference type="PANTHER" id="PTHR22996">
    <property type="entry name" value="MAHOGUNIN"/>
    <property type="match status" value="1"/>
</dbReference>
<dbReference type="PROSITE" id="PS50089">
    <property type="entry name" value="ZF_RING_2"/>
    <property type="match status" value="1"/>
</dbReference>
<sequence>MGLTQTKLHFKILREKWPGVAERVSKPMGLAEARTTNPLGDLPLHYAAYSGRAPPFAIRALLLAYPDGAAVRNKAGFRPLELAEVNYRRESPYREEVLAVLRGATDVAEARNRARAEGALADADADAVEGGVPREVYRTSADCVVCLDAPATEVVSPCGHLCLCTGCAPQVRKKRICPVGRCYVASIVSMSECTAATTAAPFDRASGGEDSPFEDEVGVALATPPAPAAVPAC</sequence>
<keyword evidence="1" id="KW-0863">Zinc-finger</keyword>
<keyword evidence="1" id="KW-0479">Metal-binding</keyword>
<organism evidence="3">
    <name type="scientific">Odontella aurita</name>
    <dbReference type="NCBI Taxonomy" id="265563"/>
    <lineage>
        <taxon>Eukaryota</taxon>
        <taxon>Sar</taxon>
        <taxon>Stramenopiles</taxon>
        <taxon>Ochrophyta</taxon>
        <taxon>Bacillariophyta</taxon>
        <taxon>Mediophyceae</taxon>
        <taxon>Biddulphiophycidae</taxon>
        <taxon>Eupodiscales</taxon>
        <taxon>Odontellaceae</taxon>
        <taxon>Odontella</taxon>
    </lineage>
</organism>
<dbReference type="InterPro" id="IPR013083">
    <property type="entry name" value="Znf_RING/FYVE/PHD"/>
</dbReference>
<dbReference type="InterPro" id="IPR001841">
    <property type="entry name" value="Znf_RING"/>
</dbReference>
<name>A0A7S4J8R0_9STRA</name>
<evidence type="ECO:0000256" key="1">
    <source>
        <dbReference type="PROSITE-ProRule" id="PRU00175"/>
    </source>
</evidence>
<dbReference type="Pfam" id="PF13920">
    <property type="entry name" value="zf-C3HC4_3"/>
    <property type="match status" value="1"/>
</dbReference>
<proteinExistence type="predicted"/>
<dbReference type="GO" id="GO:0016567">
    <property type="term" value="P:protein ubiquitination"/>
    <property type="evidence" value="ECO:0007669"/>
    <property type="project" value="TreeGrafter"/>
</dbReference>
<dbReference type="PANTHER" id="PTHR22996:SF0">
    <property type="entry name" value="RE60872P-RELATED"/>
    <property type="match status" value="1"/>
</dbReference>
<keyword evidence="1" id="KW-0862">Zinc</keyword>